<reference evidence="1 2" key="1">
    <citation type="journal article" date="2018" name="Mol. Plant">
        <title>The genome of Artemisia annua provides insight into the evolution of Asteraceae family and artemisinin biosynthesis.</title>
        <authorList>
            <person name="Shen Q."/>
            <person name="Zhang L."/>
            <person name="Liao Z."/>
            <person name="Wang S."/>
            <person name="Yan T."/>
            <person name="Shi P."/>
            <person name="Liu M."/>
            <person name="Fu X."/>
            <person name="Pan Q."/>
            <person name="Wang Y."/>
            <person name="Lv Z."/>
            <person name="Lu X."/>
            <person name="Zhang F."/>
            <person name="Jiang W."/>
            <person name="Ma Y."/>
            <person name="Chen M."/>
            <person name="Hao X."/>
            <person name="Li L."/>
            <person name="Tang Y."/>
            <person name="Lv G."/>
            <person name="Zhou Y."/>
            <person name="Sun X."/>
            <person name="Brodelius P.E."/>
            <person name="Rose J.K.C."/>
            <person name="Tang K."/>
        </authorList>
    </citation>
    <scope>NUCLEOTIDE SEQUENCE [LARGE SCALE GENOMIC DNA]</scope>
    <source>
        <strain evidence="2">cv. Huhao1</strain>
        <tissue evidence="1">Leaf</tissue>
    </source>
</reference>
<sequence>MSVTSLLYLKVEVSIAIAGAAYSVIKCWNMRNLRASIIQARSQKNPDDKRLSTVQQTNPDFGHAQLFVEFLRSAR</sequence>
<evidence type="ECO:0000313" key="2">
    <source>
        <dbReference type="Proteomes" id="UP000245207"/>
    </source>
</evidence>
<protein>
    <submittedName>
        <fullName evidence="1">Coatomer beta' subunit (COPB2), WD40 repeat, conserved site</fullName>
    </submittedName>
</protein>
<keyword evidence="2" id="KW-1185">Reference proteome</keyword>
<evidence type="ECO:0000313" key="1">
    <source>
        <dbReference type="EMBL" id="PWA80258.1"/>
    </source>
</evidence>
<gene>
    <name evidence="1" type="ORF">CTI12_AA198220</name>
</gene>
<proteinExistence type="predicted"/>
<dbReference type="Proteomes" id="UP000245207">
    <property type="component" value="Unassembled WGS sequence"/>
</dbReference>
<organism evidence="1 2">
    <name type="scientific">Artemisia annua</name>
    <name type="common">Sweet wormwood</name>
    <dbReference type="NCBI Taxonomy" id="35608"/>
    <lineage>
        <taxon>Eukaryota</taxon>
        <taxon>Viridiplantae</taxon>
        <taxon>Streptophyta</taxon>
        <taxon>Embryophyta</taxon>
        <taxon>Tracheophyta</taxon>
        <taxon>Spermatophyta</taxon>
        <taxon>Magnoliopsida</taxon>
        <taxon>eudicotyledons</taxon>
        <taxon>Gunneridae</taxon>
        <taxon>Pentapetalae</taxon>
        <taxon>asterids</taxon>
        <taxon>campanulids</taxon>
        <taxon>Asterales</taxon>
        <taxon>Asteraceae</taxon>
        <taxon>Asteroideae</taxon>
        <taxon>Anthemideae</taxon>
        <taxon>Artemisiinae</taxon>
        <taxon>Artemisia</taxon>
    </lineage>
</organism>
<accession>A0A2U1P3E3</accession>
<comment type="caution">
    <text evidence="1">The sequence shown here is derived from an EMBL/GenBank/DDBJ whole genome shotgun (WGS) entry which is preliminary data.</text>
</comment>
<name>A0A2U1P3E3_ARTAN</name>
<dbReference type="AlphaFoldDB" id="A0A2U1P3E3"/>
<dbReference type="STRING" id="35608.A0A2U1P3E3"/>
<dbReference type="OrthoDB" id="2096344at2759"/>
<dbReference type="EMBL" id="PKPP01001746">
    <property type="protein sequence ID" value="PWA80258.1"/>
    <property type="molecule type" value="Genomic_DNA"/>
</dbReference>